<evidence type="ECO:0000256" key="1">
    <source>
        <dbReference type="ARBA" id="ARBA00022884"/>
    </source>
</evidence>
<comment type="caution">
    <text evidence="3">The sequence shown here is derived from an EMBL/GenBank/DDBJ whole genome shotgun (WGS) entry which is preliminary data.</text>
</comment>
<feature type="compositionally biased region" description="Basic and acidic residues" evidence="2">
    <location>
        <begin position="185"/>
        <end position="195"/>
    </location>
</feature>
<keyword evidence="1" id="KW-0694">RNA-binding</keyword>
<proteinExistence type="predicted"/>
<dbReference type="EMBL" id="JAACJL010000058">
    <property type="protein sequence ID" value="KAF4610912.1"/>
    <property type="molecule type" value="Genomic_DNA"/>
</dbReference>
<evidence type="ECO:0000256" key="2">
    <source>
        <dbReference type="SAM" id="MobiDB-lite"/>
    </source>
</evidence>
<evidence type="ECO:0008006" key="5">
    <source>
        <dbReference type="Google" id="ProtNLM"/>
    </source>
</evidence>
<dbReference type="Proteomes" id="UP000521872">
    <property type="component" value="Unassembled WGS sequence"/>
</dbReference>
<dbReference type="PANTHER" id="PTHR48029">
    <property type="entry name" value="NUCLEOLAR PROTEIN 8"/>
    <property type="match status" value="1"/>
</dbReference>
<feature type="region of interest" description="Disordered" evidence="2">
    <location>
        <begin position="95"/>
        <end position="114"/>
    </location>
</feature>
<dbReference type="AlphaFoldDB" id="A0A8H4QIB9"/>
<dbReference type="SUPFAM" id="SSF54928">
    <property type="entry name" value="RNA-binding domain, RBD"/>
    <property type="match status" value="1"/>
</dbReference>
<feature type="compositionally biased region" description="Acidic residues" evidence="2">
    <location>
        <begin position="228"/>
        <end position="246"/>
    </location>
</feature>
<dbReference type="InterPro" id="IPR012677">
    <property type="entry name" value="Nucleotide-bd_a/b_plait_sf"/>
</dbReference>
<feature type="compositionally biased region" description="Basic and acidic residues" evidence="2">
    <location>
        <begin position="159"/>
        <end position="178"/>
    </location>
</feature>
<evidence type="ECO:0000313" key="4">
    <source>
        <dbReference type="Proteomes" id="UP000521872"/>
    </source>
</evidence>
<keyword evidence="4" id="KW-1185">Reference proteome</keyword>
<evidence type="ECO:0000313" key="3">
    <source>
        <dbReference type="EMBL" id="KAF4610912.1"/>
    </source>
</evidence>
<feature type="compositionally biased region" description="Basic and acidic residues" evidence="2">
    <location>
        <begin position="95"/>
        <end position="105"/>
    </location>
</feature>
<accession>A0A8H4QIB9</accession>
<name>A0A8H4QIB9_9AGAR</name>
<dbReference type="GO" id="GO:0003723">
    <property type="term" value="F:RNA binding"/>
    <property type="evidence" value="ECO:0007669"/>
    <property type="project" value="UniProtKB-KW"/>
</dbReference>
<dbReference type="PANTHER" id="PTHR48029:SF1">
    <property type="entry name" value="NUCLEOLAR PROTEIN 8"/>
    <property type="match status" value="1"/>
</dbReference>
<sequence length="566" mass="62799">MDEPITKRLIISGLTPAITAEDISRRLTTFGTVKAADGFGLPDGLGQPRKFGYVTLETTVGKLSKCMNLLSGSTWKGAKLRFGEAKPDFREKIELENKKAEEEGPKKKRQKRHGAVLAEDMSLVTPENAAQRPGWKVSALGRITRPVKMRPAHPLIAPLEEKKVKKVPGKDKKAGEEKKKKKRVKDPDTRARRQVIDMPKYGSTHLKGMFLDLEVTGTSRKSPPPPVEDIDEDSNSSESESEEEEVVLSPPTVKSPVRKSQDAVEAVAGPSKVKLPESPVKAKSTVPEPSSALPDNIVDVQKEKVQTLSLLNTLFGDDDDDWVGRESVGSDIDVDELVKGDVMLVDEEQEAGFEVVPKSTPGKPLYIPSQDAEEEEEEEKEPSDQMAVDPPSAPAIEEKSSKKSTLKDLFAPREEEAGFSLLGHLDLDIELDEELPFVAEQPIQQQAHQPQPISVPTPVVLQTQNSQAPLVLNPKQALFFPLATSHEQSGVGVNRARQRDVFDLVKDNGWNWRDPAVGFYRTGTDEDIKKRWEESKGDLTRDWKRRCREAAKVNRRKRGGVEENES</sequence>
<organism evidence="3 4">
    <name type="scientific">Agrocybe pediades</name>
    <dbReference type="NCBI Taxonomy" id="84607"/>
    <lineage>
        <taxon>Eukaryota</taxon>
        <taxon>Fungi</taxon>
        <taxon>Dikarya</taxon>
        <taxon>Basidiomycota</taxon>
        <taxon>Agaricomycotina</taxon>
        <taxon>Agaricomycetes</taxon>
        <taxon>Agaricomycetidae</taxon>
        <taxon>Agaricales</taxon>
        <taxon>Agaricineae</taxon>
        <taxon>Strophariaceae</taxon>
        <taxon>Agrocybe</taxon>
    </lineage>
</organism>
<feature type="compositionally biased region" description="Acidic residues" evidence="2">
    <location>
        <begin position="371"/>
        <end position="381"/>
    </location>
</feature>
<feature type="region of interest" description="Disordered" evidence="2">
    <location>
        <begin position="352"/>
        <end position="409"/>
    </location>
</feature>
<reference evidence="3 4" key="1">
    <citation type="submission" date="2019-12" db="EMBL/GenBank/DDBJ databases">
        <authorList>
            <person name="Floudas D."/>
            <person name="Bentzer J."/>
            <person name="Ahren D."/>
            <person name="Johansson T."/>
            <person name="Persson P."/>
            <person name="Tunlid A."/>
        </authorList>
    </citation>
    <scope>NUCLEOTIDE SEQUENCE [LARGE SCALE GENOMIC DNA]</scope>
    <source>
        <strain evidence="3 4">CBS 102.39</strain>
    </source>
</reference>
<gene>
    <name evidence="3" type="ORF">D9613_007232</name>
</gene>
<feature type="region of interest" description="Disordered" evidence="2">
    <location>
        <begin position="154"/>
        <end position="295"/>
    </location>
</feature>
<dbReference type="InterPro" id="IPR035979">
    <property type="entry name" value="RBD_domain_sf"/>
</dbReference>
<protein>
    <recommendedName>
        <fullName evidence="5">RRM domain-containing protein</fullName>
    </recommendedName>
</protein>
<dbReference type="Gene3D" id="3.30.70.330">
    <property type="match status" value="1"/>
</dbReference>